<organism evidence="2">
    <name type="scientific">Candidatus Thiocaldithrix dubininis</name>
    <dbReference type="NCBI Taxonomy" id="3080823"/>
    <lineage>
        <taxon>Bacteria</taxon>
        <taxon>Pseudomonadati</taxon>
        <taxon>Pseudomonadota</taxon>
        <taxon>Gammaproteobacteria</taxon>
        <taxon>Thiotrichales</taxon>
        <taxon>Thiotrichaceae</taxon>
        <taxon>Candidatus Thiocaldithrix</taxon>
    </lineage>
</organism>
<dbReference type="GO" id="GO:0016757">
    <property type="term" value="F:glycosyltransferase activity"/>
    <property type="evidence" value="ECO:0007669"/>
    <property type="project" value="InterPro"/>
</dbReference>
<sequence length="505" mass="57379">MKHKILVDLKPAFDGYAGIPQESRLLFACLNELDNIEIEGLLQHGNLYLKPGLKPNIKLTPAKKINKLSRIVISSTPTIQSYFEKIFEKLKNKLKIYPLRLKAIFNIKLSLGTFEPNYFHDFIWRTFFSKTLGHNYKGTVTQSNYRVLQPSRQALHFTGLANRYLGLAPIYPKLNTSGVRFLLAQTPFPARVSQGTTLIVRYHDAVPVLMPHTISDNKFHQTSHFYALQDNVRSGAWFACISEATRRDLLTLFPEIEPRTTVIYNIVSEEFFETDSTKERVLQIISDRLGKIEFKKKGKENNQSIPVNLKALAFENIHSFQYIVAVGTIEPRKNYPFLLDVFEELKATNHPQLKLVIVGSLGWGYAPIIEKFTPLAARGDLFFLSDVPTNELRILYQHAAATLCPSVGEGFGYPGIEAMRCGGLVIASDIPVHREIYGDASVYFDPYNIQQATHIIDQTLTTKNDGEQLCNLLRNKGRCVSGNFLKESVLIQWQTFFEKIAKTTK</sequence>
<accession>A0AA95H7A9</accession>
<dbReference type="AlphaFoldDB" id="A0AA95H7A9"/>
<protein>
    <submittedName>
        <fullName evidence="2">Glycosyltransferase family 1 protein</fullName>
    </submittedName>
</protein>
<dbReference type="Proteomes" id="UP001300672">
    <property type="component" value="Chromosome"/>
</dbReference>
<dbReference type="SUPFAM" id="SSF53756">
    <property type="entry name" value="UDP-Glycosyltransferase/glycogen phosphorylase"/>
    <property type="match status" value="1"/>
</dbReference>
<dbReference type="EMBL" id="CP124755">
    <property type="protein sequence ID" value="WGZ90473.1"/>
    <property type="molecule type" value="Genomic_DNA"/>
</dbReference>
<dbReference type="Pfam" id="PF00534">
    <property type="entry name" value="Glycos_transf_1"/>
    <property type="match status" value="1"/>
</dbReference>
<name>A0AA95H7A9_9GAMM</name>
<dbReference type="InterPro" id="IPR001296">
    <property type="entry name" value="Glyco_trans_1"/>
</dbReference>
<evidence type="ECO:0000259" key="1">
    <source>
        <dbReference type="Pfam" id="PF00534"/>
    </source>
</evidence>
<evidence type="ECO:0000313" key="2">
    <source>
        <dbReference type="EMBL" id="WGZ90473.1"/>
    </source>
</evidence>
<dbReference type="KEGG" id="tdu:QJT80_13420"/>
<gene>
    <name evidence="2" type="ORF">QJT80_13420</name>
</gene>
<feature type="domain" description="Glycosyl transferase family 1" evidence="1">
    <location>
        <begin position="321"/>
        <end position="465"/>
    </location>
</feature>
<reference evidence="2" key="1">
    <citation type="journal article" date="2023" name="Int. J. Mol. Sci.">
        <title>Metagenomics Revealed a New Genus 'Candidatus Thiocaldithrix dubininis' gen. nov., sp. nov. and a New Species 'Candidatus Thiothrix putei' sp. nov. in the Family Thiotrichaceae, Some Members of Which Have Traits of Both Na+- and H+-Motive Energetics.</title>
        <authorList>
            <person name="Ravin N.V."/>
            <person name="Muntyan M.S."/>
            <person name="Smolyakov D.D."/>
            <person name="Rudenko T.S."/>
            <person name="Beletsky A.V."/>
            <person name="Mardanov A.V."/>
            <person name="Grabovich M.Y."/>
        </authorList>
    </citation>
    <scope>NUCLEOTIDE SEQUENCE</scope>
    <source>
        <strain evidence="2">GKL-01</strain>
    </source>
</reference>
<reference evidence="2" key="2">
    <citation type="submission" date="2023-04" db="EMBL/GenBank/DDBJ databases">
        <authorList>
            <person name="Beletskiy A.V."/>
            <person name="Mardanov A.V."/>
            <person name="Ravin N.V."/>
        </authorList>
    </citation>
    <scope>NUCLEOTIDE SEQUENCE</scope>
    <source>
        <strain evidence="2">GKL-01</strain>
    </source>
</reference>
<dbReference type="CDD" id="cd03809">
    <property type="entry name" value="GT4_MtfB-like"/>
    <property type="match status" value="1"/>
</dbReference>
<dbReference type="PANTHER" id="PTHR46401:SF8">
    <property type="entry name" value="BLL6006 PROTEIN"/>
    <property type="match status" value="1"/>
</dbReference>
<proteinExistence type="predicted"/>
<dbReference type="Gene3D" id="3.40.50.2000">
    <property type="entry name" value="Glycogen Phosphorylase B"/>
    <property type="match status" value="1"/>
</dbReference>
<dbReference type="PANTHER" id="PTHR46401">
    <property type="entry name" value="GLYCOSYLTRANSFERASE WBBK-RELATED"/>
    <property type="match status" value="1"/>
</dbReference>